<accession>A0A1I1AUK7</accession>
<evidence type="ECO:0000313" key="2">
    <source>
        <dbReference type="EMBL" id="SFB40118.1"/>
    </source>
</evidence>
<dbReference type="Gene3D" id="3.30.950.30">
    <property type="entry name" value="Schlafen, AAA domain"/>
    <property type="match status" value="1"/>
</dbReference>
<dbReference type="OrthoDB" id="3188432at2"/>
<gene>
    <name evidence="2" type="ORF">SAMN05421867_12129</name>
</gene>
<dbReference type="STRING" id="988821.SAMN05421867_12129"/>
<keyword evidence="3" id="KW-1185">Reference proteome</keyword>
<dbReference type="EMBL" id="FOKA01000021">
    <property type="protein sequence ID" value="SFB40118.1"/>
    <property type="molecule type" value="Genomic_DNA"/>
</dbReference>
<protein>
    <submittedName>
        <fullName evidence="2">Putative DNA-binding domain-containing protein</fullName>
    </submittedName>
</protein>
<dbReference type="GO" id="GO:0003677">
    <property type="term" value="F:DNA binding"/>
    <property type="evidence" value="ECO:0007669"/>
    <property type="project" value="UniProtKB-KW"/>
</dbReference>
<evidence type="ECO:0000259" key="1">
    <source>
        <dbReference type="Pfam" id="PF04326"/>
    </source>
</evidence>
<evidence type="ECO:0000313" key="3">
    <source>
        <dbReference type="Proteomes" id="UP000199012"/>
    </source>
</evidence>
<keyword evidence="2" id="KW-0238">DNA-binding</keyword>
<dbReference type="InterPro" id="IPR038461">
    <property type="entry name" value="Schlafen_AlbA_2_dom_sf"/>
</dbReference>
<proteinExistence type="predicted"/>
<dbReference type="RefSeq" id="WP_090034890.1">
    <property type="nucleotide sequence ID" value="NZ_BONM01000014.1"/>
</dbReference>
<dbReference type="Proteomes" id="UP000199012">
    <property type="component" value="Unassembled WGS sequence"/>
</dbReference>
<organism evidence="2 3">
    <name type="scientific">Cellulomonas marina</name>
    <dbReference type="NCBI Taxonomy" id="988821"/>
    <lineage>
        <taxon>Bacteria</taxon>
        <taxon>Bacillati</taxon>
        <taxon>Actinomycetota</taxon>
        <taxon>Actinomycetes</taxon>
        <taxon>Micrococcales</taxon>
        <taxon>Cellulomonadaceae</taxon>
        <taxon>Cellulomonas</taxon>
    </lineage>
</organism>
<dbReference type="InterPro" id="IPR007421">
    <property type="entry name" value="Schlafen_AlbA_2_dom"/>
</dbReference>
<reference evidence="2 3" key="1">
    <citation type="submission" date="2016-10" db="EMBL/GenBank/DDBJ databases">
        <authorList>
            <person name="de Groot N.N."/>
        </authorList>
    </citation>
    <scope>NUCLEOTIDE SEQUENCE [LARGE SCALE GENOMIC DNA]</scope>
    <source>
        <strain evidence="2 3">CGMCC 4.6945</strain>
    </source>
</reference>
<dbReference type="Pfam" id="PF04326">
    <property type="entry name" value="SLFN_AlbA_2"/>
    <property type="match status" value="1"/>
</dbReference>
<sequence>MYTSMHRALGRAPSELTYELLEACVAARVPESASLDWKQKLPFDESEGRWQDEWAKDVAAMANSGGGCIVYGVAEGSTDDDGSQVAMRLVDVGPFDRDDVEKRLRQSAAAQVHPPVARLQLVPVMSPDGSRRALVVRVPDSPDVPHLLRVGKEAFKAPYRYGPLTEWMTDRALEDAYRRRFRRGAALEELLEHRYAAAERQARHLFHQGPTWFVGAGVPVDAQPELELTHKEAADRLLATHDLYREIRAAAVDDFIILPDVNTVPGLRRLTAGDGDRDGFQSDLHFDGSVTLVEQLRKPEVNGFAGLAAPTDELESSVLRLVASIAAAARATGDRSTYAVRVGIAWTQPAGTPLHLARPHPMLTNTYRIEGRPLYEVETSTREVRADDDVAGLRAAARSLALDLLRQGGLAATTFLRDEA</sequence>
<name>A0A1I1AUK7_9CELL</name>
<feature type="domain" description="Schlafen AlbA-2" evidence="1">
    <location>
        <begin position="31"/>
        <end position="162"/>
    </location>
</feature>
<dbReference type="AlphaFoldDB" id="A0A1I1AUK7"/>